<dbReference type="Proteomes" id="UP001497383">
    <property type="component" value="Chromosome 1"/>
</dbReference>
<dbReference type="PANTHER" id="PTHR31605">
    <property type="entry name" value="GLYCEROL-3-PHOSPHATE O-ACYLTRANSFERASE 1"/>
    <property type="match status" value="1"/>
</dbReference>
<evidence type="ECO:0000256" key="2">
    <source>
        <dbReference type="SAM" id="Phobius"/>
    </source>
</evidence>
<feature type="region of interest" description="Disordered" evidence="1">
    <location>
        <begin position="1"/>
        <end position="22"/>
    </location>
</feature>
<feature type="transmembrane region" description="Helical" evidence="2">
    <location>
        <begin position="44"/>
        <end position="70"/>
    </location>
</feature>
<dbReference type="InterPro" id="IPR002123">
    <property type="entry name" value="Plipid/glycerol_acylTrfase"/>
</dbReference>
<dbReference type="SMART" id="SM00563">
    <property type="entry name" value="PlsC"/>
    <property type="match status" value="1"/>
</dbReference>
<sequence>MSNHTNNRGLSPTTSSSRFISDESSTTTKHDYRKSKYHDKPIRYYVVLVFRILAYDLILGFFDLIIHTFFRDVQTRGSFNIPRRGPVIFVVAPHHNQFVDGLVVMTKVKQHSNRRIAFLIAQKSYDRFFIGHGAKLCSAIPVRRAQDLLKKGTGIIFGDESGDERVIRGKGTKFTSECEAKGLIGLPNSLGNCQILEIVNDEKIILKKPFSSPRQEIQARIQDKLQHGTRFKIAPHIDNHVVFQNVFDHLNDGKVLGIFPEGGSHDRPDLLPLKPGVAIMALGAVAQQMKERDEEIANGEPVPEAVTPVAIVPVGLNYFHPHKFRSRVVIEFGKPIVVDEKMAHRYKDGSRDAVDHLLRIVSFGLREVTMTCNDYETLMVLQAARRLYTSGNRQNIPLPMVIEMNRRLIKGYENHKDKPDVKELKEAVLEYNKKLRSLDLRDHQVESLVTSDRLHTVVTFLSRFFKFCLFMGLSTPGIVMFSPIFIISSKISKKKAREALAASTVKIKAKDVLSTWKILVALGLAPMLYIFWSVIGVVVIVKTQILGTWQPPIWIMFVVFYLWAVLTTYASLRMGEIGVDYYKSLKPLFISMISISSDHLQIEELKKTRRELKARVHSFCDHYGPGIFEDYDQFYRQYNEGEEDDFYEKEMAAAAKSPQQQRLLDLQRSTSASSLDFNIQNLADIPIFASADLEQANDVNLTKSEDEMAKEEEEEEEEQQRKQTEASGEVEQVDGKSGPVTSQDGPKMRRRKEMQEEYENVHGEA</sequence>
<name>A0ABP0ZDC0_9ASCO</name>
<feature type="transmembrane region" description="Helical" evidence="2">
    <location>
        <begin position="464"/>
        <end position="487"/>
    </location>
</feature>
<accession>A0ABP0ZDC0</accession>
<feature type="compositionally biased region" description="Basic and acidic residues" evidence="1">
    <location>
        <begin position="753"/>
        <end position="765"/>
    </location>
</feature>
<feature type="transmembrane region" description="Helical" evidence="2">
    <location>
        <begin position="518"/>
        <end position="541"/>
    </location>
</feature>
<dbReference type="SUPFAM" id="SSF69593">
    <property type="entry name" value="Glycerol-3-phosphate (1)-acyltransferase"/>
    <property type="match status" value="1"/>
</dbReference>
<reference evidence="4 5" key="1">
    <citation type="submission" date="2024-03" db="EMBL/GenBank/DDBJ databases">
        <authorList>
            <person name="Brejova B."/>
        </authorList>
    </citation>
    <scope>NUCLEOTIDE SEQUENCE [LARGE SCALE GENOMIC DNA]</scope>
    <source>
        <strain evidence="4 5">CBS 14171</strain>
    </source>
</reference>
<keyword evidence="2" id="KW-0812">Transmembrane</keyword>
<feature type="compositionally biased region" description="Acidic residues" evidence="1">
    <location>
        <begin position="708"/>
        <end position="718"/>
    </location>
</feature>
<organism evidence="4 5">
    <name type="scientific">Lodderomyces beijingensis</name>
    <dbReference type="NCBI Taxonomy" id="1775926"/>
    <lineage>
        <taxon>Eukaryota</taxon>
        <taxon>Fungi</taxon>
        <taxon>Dikarya</taxon>
        <taxon>Ascomycota</taxon>
        <taxon>Saccharomycotina</taxon>
        <taxon>Pichiomycetes</taxon>
        <taxon>Debaryomycetaceae</taxon>
        <taxon>Candida/Lodderomyces clade</taxon>
        <taxon>Lodderomyces</taxon>
    </lineage>
</organism>
<dbReference type="PANTHER" id="PTHR31605:SF2">
    <property type="entry name" value="GLYCEROL-3-PHOSPHATE O-ACYLTRANSFERASE 2"/>
    <property type="match status" value="1"/>
</dbReference>
<evidence type="ECO:0000313" key="5">
    <source>
        <dbReference type="Proteomes" id="UP001497383"/>
    </source>
</evidence>
<keyword evidence="2" id="KW-1133">Transmembrane helix</keyword>
<gene>
    <name evidence="4" type="ORF">LODBEIA_P03870</name>
</gene>
<dbReference type="RefSeq" id="XP_066827325.1">
    <property type="nucleotide sequence ID" value="XM_066974027.1"/>
</dbReference>
<dbReference type="InterPro" id="IPR052744">
    <property type="entry name" value="GPAT/DAPAT"/>
</dbReference>
<feature type="region of interest" description="Disordered" evidence="1">
    <location>
        <begin position="705"/>
        <end position="765"/>
    </location>
</feature>
<evidence type="ECO:0000256" key="1">
    <source>
        <dbReference type="SAM" id="MobiDB-lite"/>
    </source>
</evidence>
<feature type="domain" description="Phospholipid/glycerol acyltransferase" evidence="3">
    <location>
        <begin position="89"/>
        <end position="319"/>
    </location>
</feature>
<feature type="transmembrane region" description="Helical" evidence="2">
    <location>
        <begin position="553"/>
        <end position="572"/>
    </location>
</feature>
<dbReference type="GeneID" id="92205583"/>
<evidence type="ECO:0000259" key="3">
    <source>
        <dbReference type="SMART" id="SM00563"/>
    </source>
</evidence>
<dbReference type="EMBL" id="OZ022405">
    <property type="protein sequence ID" value="CAK9435660.1"/>
    <property type="molecule type" value="Genomic_DNA"/>
</dbReference>
<evidence type="ECO:0000313" key="4">
    <source>
        <dbReference type="EMBL" id="CAK9435660.1"/>
    </source>
</evidence>
<keyword evidence="2" id="KW-0472">Membrane</keyword>
<proteinExistence type="predicted"/>
<protein>
    <recommendedName>
        <fullName evidence="3">Phospholipid/glycerol acyltransferase domain-containing protein</fullName>
    </recommendedName>
</protein>
<keyword evidence="5" id="KW-1185">Reference proteome</keyword>